<sequence length="382" mass="44118">MKCKRCNNSDKDKFYKWNGSWYCRNCIRFGKVEVNQEIIPPDLTSNQIDTSYVLDYELTNEQQELMEEIDSRIHEKPMLIYAACGAGKTETTMEQISNYIREGKKVGYAISRRQVVLEIAERLSHAFKEVKVTPVCAGYTTEVDGDIIVCTMHQLHRYHQTFDLLIMDEIDAFPYEGNVILQSLAQNACRGELLLLTATPNEQLKEQVRKNEINQVTLFKRHHGHPLVVPKILCMPKVVQYLFLMYLCLKHKDKKWIIFLPTIAQVQQVFHAMKYLCKCSNITSKSEDKEQVMEDLRCGKIQVVFATTILERGITIAGVNVCIVGAEHQVYKESSLIQMVGRVGRKREYPSGYAYILASKKTKEMKQCVQTIKWMNQDHSNV</sequence>
<name>A0ABU0E360_9FIRM</name>
<keyword evidence="1" id="KW-0547">Nucleotide-binding</keyword>
<dbReference type="Proteomes" id="UP001230220">
    <property type="component" value="Unassembled WGS sequence"/>
</dbReference>
<dbReference type="InterPro" id="IPR027417">
    <property type="entry name" value="P-loop_NTPase"/>
</dbReference>
<evidence type="ECO:0000259" key="4">
    <source>
        <dbReference type="PROSITE" id="PS51192"/>
    </source>
</evidence>
<proteinExistence type="predicted"/>
<keyword evidence="3" id="KW-0238">DNA-binding</keyword>
<dbReference type="Pfam" id="PF00271">
    <property type="entry name" value="Helicase_C"/>
    <property type="match status" value="1"/>
</dbReference>
<dbReference type="RefSeq" id="WP_307407963.1">
    <property type="nucleotide sequence ID" value="NZ_JAUSUR010000003.1"/>
</dbReference>
<reference evidence="6 7" key="1">
    <citation type="submission" date="2023-07" db="EMBL/GenBank/DDBJ databases">
        <title>Genomic Encyclopedia of Type Strains, Phase IV (KMG-IV): sequencing the most valuable type-strain genomes for metagenomic binning, comparative biology and taxonomic classification.</title>
        <authorList>
            <person name="Goeker M."/>
        </authorList>
    </citation>
    <scope>NUCLEOTIDE SEQUENCE [LARGE SCALE GENOMIC DNA]</scope>
    <source>
        <strain evidence="6 7">DSM 16784</strain>
    </source>
</reference>
<evidence type="ECO:0000256" key="1">
    <source>
        <dbReference type="ARBA" id="ARBA00022741"/>
    </source>
</evidence>
<keyword evidence="2" id="KW-0067">ATP-binding</keyword>
<feature type="domain" description="Helicase C-terminal" evidence="5">
    <location>
        <begin position="241"/>
        <end position="382"/>
    </location>
</feature>
<dbReference type="PANTHER" id="PTHR30580:SF1">
    <property type="entry name" value="COMF OPERON PROTEIN 1"/>
    <property type="match status" value="1"/>
</dbReference>
<dbReference type="InterPro" id="IPR001650">
    <property type="entry name" value="Helicase_C-like"/>
</dbReference>
<evidence type="ECO:0000256" key="2">
    <source>
        <dbReference type="ARBA" id="ARBA00022840"/>
    </source>
</evidence>
<dbReference type="PANTHER" id="PTHR30580">
    <property type="entry name" value="PRIMOSOMAL PROTEIN N"/>
    <property type="match status" value="1"/>
</dbReference>
<dbReference type="InterPro" id="IPR014001">
    <property type="entry name" value="Helicase_ATP-bd"/>
</dbReference>
<organism evidence="6 7">
    <name type="scientific">Breznakia pachnodae</name>
    <dbReference type="NCBI Taxonomy" id="265178"/>
    <lineage>
        <taxon>Bacteria</taxon>
        <taxon>Bacillati</taxon>
        <taxon>Bacillota</taxon>
        <taxon>Erysipelotrichia</taxon>
        <taxon>Erysipelotrichales</taxon>
        <taxon>Erysipelotrichaceae</taxon>
        <taxon>Breznakia</taxon>
    </lineage>
</organism>
<dbReference type="SMART" id="SM00490">
    <property type="entry name" value="HELICc"/>
    <property type="match status" value="1"/>
</dbReference>
<evidence type="ECO:0000313" key="7">
    <source>
        <dbReference type="Proteomes" id="UP001230220"/>
    </source>
</evidence>
<dbReference type="PROSITE" id="PS51192">
    <property type="entry name" value="HELICASE_ATP_BIND_1"/>
    <property type="match status" value="1"/>
</dbReference>
<evidence type="ECO:0000313" key="6">
    <source>
        <dbReference type="EMBL" id="MDQ0361332.1"/>
    </source>
</evidence>
<comment type="caution">
    <text evidence="6">The sequence shown here is derived from an EMBL/GenBank/DDBJ whole genome shotgun (WGS) entry which is preliminary data.</text>
</comment>
<feature type="domain" description="Helicase ATP-binding" evidence="4">
    <location>
        <begin position="69"/>
        <end position="218"/>
    </location>
</feature>
<accession>A0ABU0E360</accession>
<dbReference type="SMART" id="SM00487">
    <property type="entry name" value="DEXDc"/>
    <property type="match status" value="1"/>
</dbReference>
<evidence type="ECO:0000259" key="5">
    <source>
        <dbReference type="PROSITE" id="PS51194"/>
    </source>
</evidence>
<dbReference type="SUPFAM" id="SSF52540">
    <property type="entry name" value="P-loop containing nucleoside triphosphate hydrolases"/>
    <property type="match status" value="1"/>
</dbReference>
<protein>
    <submittedName>
        <fullName evidence="6">Competence protein ComFA</fullName>
    </submittedName>
</protein>
<dbReference type="Gene3D" id="3.40.50.300">
    <property type="entry name" value="P-loop containing nucleotide triphosphate hydrolases"/>
    <property type="match status" value="2"/>
</dbReference>
<dbReference type="Pfam" id="PF04851">
    <property type="entry name" value="ResIII"/>
    <property type="match status" value="1"/>
</dbReference>
<dbReference type="PROSITE" id="PS51194">
    <property type="entry name" value="HELICASE_CTER"/>
    <property type="match status" value="1"/>
</dbReference>
<dbReference type="InterPro" id="IPR006935">
    <property type="entry name" value="Helicase/UvrB_N"/>
</dbReference>
<gene>
    <name evidence="6" type="ORF">J2S15_002079</name>
</gene>
<dbReference type="EMBL" id="JAUSUR010000003">
    <property type="protein sequence ID" value="MDQ0361332.1"/>
    <property type="molecule type" value="Genomic_DNA"/>
</dbReference>
<evidence type="ECO:0000256" key="3">
    <source>
        <dbReference type="ARBA" id="ARBA00023125"/>
    </source>
</evidence>
<keyword evidence="7" id="KW-1185">Reference proteome</keyword>